<sequence length="68" mass="7591">MNSNNTRQMLRTPEAAQYLGISASTMNKLRVYGDGPAFVKLGRTVVYDPVDLNDWLRTNRRTSTSVAA</sequence>
<evidence type="ECO:0000259" key="1">
    <source>
        <dbReference type="Pfam" id="PF12728"/>
    </source>
</evidence>
<dbReference type="EMBL" id="FORF01000035">
    <property type="protein sequence ID" value="SFJ61457.1"/>
    <property type="molecule type" value="Genomic_DNA"/>
</dbReference>
<dbReference type="InterPro" id="IPR041657">
    <property type="entry name" value="HTH_17"/>
</dbReference>
<dbReference type="Pfam" id="PF12728">
    <property type="entry name" value="HTH_17"/>
    <property type="match status" value="1"/>
</dbReference>
<keyword evidence="3" id="KW-1185">Reference proteome</keyword>
<protein>
    <submittedName>
        <fullName evidence="2">Transcriptional regulator, AlpA family</fullName>
    </submittedName>
</protein>
<organism evidence="2 3">
    <name type="scientific">Aquamicrobium aerolatum DSM 21857</name>
    <dbReference type="NCBI Taxonomy" id="1121003"/>
    <lineage>
        <taxon>Bacteria</taxon>
        <taxon>Pseudomonadati</taxon>
        <taxon>Pseudomonadota</taxon>
        <taxon>Alphaproteobacteria</taxon>
        <taxon>Hyphomicrobiales</taxon>
        <taxon>Phyllobacteriaceae</taxon>
        <taxon>Aerobium</taxon>
    </lineage>
</organism>
<name>A0A1I3SVT3_9HYPH</name>
<dbReference type="AlphaFoldDB" id="A0A1I3SVT3"/>
<evidence type="ECO:0000313" key="2">
    <source>
        <dbReference type="EMBL" id="SFJ61457.1"/>
    </source>
</evidence>
<dbReference type="OrthoDB" id="7364180at2"/>
<reference evidence="3" key="1">
    <citation type="submission" date="2016-10" db="EMBL/GenBank/DDBJ databases">
        <authorList>
            <person name="Varghese N."/>
            <person name="Submissions S."/>
        </authorList>
    </citation>
    <scope>NUCLEOTIDE SEQUENCE [LARGE SCALE GENOMIC DNA]</scope>
    <source>
        <strain evidence="3">DSM 21857</strain>
    </source>
</reference>
<proteinExistence type="predicted"/>
<dbReference type="Proteomes" id="UP000242763">
    <property type="component" value="Unassembled WGS sequence"/>
</dbReference>
<gene>
    <name evidence="2" type="ORF">SAMN03080618_03457</name>
</gene>
<feature type="domain" description="Helix-turn-helix" evidence="1">
    <location>
        <begin position="9"/>
        <end position="60"/>
    </location>
</feature>
<accession>A0A1I3SVT3</accession>
<evidence type="ECO:0000313" key="3">
    <source>
        <dbReference type="Proteomes" id="UP000242763"/>
    </source>
</evidence>
<dbReference type="InterPro" id="IPR009061">
    <property type="entry name" value="DNA-bd_dom_put_sf"/>
</dbReference>
<dbReference type="SUPFAM" id="SSF46955">
    <property type="entry name" value="Putative DNA-binding domain"/>
    <property type="match status" value="1"/>
</dbReference>
<dbReference type="STRING" id="1121003.SAMN03080618_03457"/>